<evidence type="ECO:0000313" key="1">
    <source>
        <dbReference type="EMBL" id="KAJ7526646.1"/>
    </source>
</evidence>
<comment type="caution">
    <text evidence="1">The sequence shown here is derived from an EMBL/GenBank/DDBJ whole genome shotgun (WGS) entry which is preliminary data.</text>
</comment>
<accession>A0ACC2BA39</accession>
<dbReference type="EMBL" id="CM055107">
    <property type="protein sequence ID" value="KAJ7526646.1"/>
    <property type="molecule type" value="Genomic_DNA"/>
</dbReference>
<reference evidence="2" key="1">
    <citation type="journal article" date="2024" name="Proc. Natl. Acad. Sci. U.S.A.">
        <title>Extraordinary preservation of gene collinearity over three hundred million years revealed in homosporous lycophytes.</title>
        <authorList>
            <person name="Li C."/>
            <person name="Wickell D."/>
            <person name="Kuo L.Y."/>
            <person name="Chen X."/>
            <person name="Nie B."/>
            <person name="Liao X."/>
            <person name="Peng D."/>
            <person name="Ji J."/>
            <person name="Jenkins J."/>
            <person name="Williams M."/>
            <person name="Shu S."/>
            <person name="Plott C."/>
            <person name="Barry K."/>
            <person name="Rajasekar S."/>
            <person name="Grimwood J."/>
            <person name="Han X."/>
            <person name="Sun S."/>
            <person name="Hou Z."/>
            <person name="He W."/>
            <person name="Dai G."/>
            <person name="Sun C."/>
            <person name="Schmutz J."/>
            <person name="Leebens-Mack J.H."/>
            <person name="Li F.W."/>
            <person name="Wang L."/>
        </authorList>
    </citation>
    <scope>NUCLEOTIDE SEQUENCE [LARGE SCALE GENOMIC DNA]</scope>
    <source>
        <strain evidence="2">cv. PW_Plant_1</strain>
    </source>
</reference>
<sequence>MLGRNFFVVDFGLVFHVLPCFKPAAELFFGCLVLLLWDFDSLIKPLVKGLDYPSEGLLYDFVFRRCYGEGACSARLFGYFDPSCGFVSIASFSECQACGCKPVIIDAI</sequence>
<gene>
    <name evidence="1" type="ORF">O6H91_16G016800</name>
</gene>
<protein>
    <submittedName>
        <fullName evidence="1">Uncharacterized protein</fullName>
    </submittedName>
</protein>
<evidence type="ECO:0000313" key="2">
    <source>
        <dbReference type="Proteomes" id="UP001162992"/>
    </source>
</evidence>
<name>A0ACC2BA39_DIPCM</name>
<organism evidence="1 2">
    <name type="scientific">Diphasiastrum complanatum</name>
    <name type="common">Issler's clubmoss</name>
    <name type="synonym">Lycopodium complanatum</name>
    <dbReference type="NCBI Taxonomy" id="34168"/>
    <lineage>
        <taxon>Eukaryota</taxon>
        <taxon>Viridiplantae</taxon>
        <taxon>Streptophyta</taxon>
        <taxon>Embryophyta</taxon>
        <taxon>Tracheophyta</taxon>
        <taxon>Lycopodiopsida</taxon>
        <taxon>Lycopodiales</taxon>
        <taxon>Lycopodiaceae</taxon>
        <taxon>Lycopodioideae</taxon>
        <taxon>Diphasiastrum</taxon>
    </lineage>
</organism>
<keyword evidence="2" id="KW-1185">Reference proteome</keyword>
<proteinExistence type="predicted"/>
<dbReference type="Proteomes" id="UP001162992">
    <property type="component" value="Chromosome 16"/>
</dbReference>